<dbReference type="Pfam" id="PF00563">
    <property type="entry name" value="EAL"/>
    <property type="match status" value="1"/>
</dbReference>
<feature type="transmembrane region" description="Helical" evidence="2">
    <location>
        <begin position="85"/>
        <end position="105"/>
    </location>
</feature>
<dbReference type="SMART" id="SM00267">
    <property type="entry name" value="GGDEF"/>
    <property type="match status" value="1"/>
</dbReference>
<dbReference type="KEGG" id="tra:Trad_2626"/>
<feature type="domain" description="EAL" evidence="3">
    <location>
        <begin position="387"/>
        <end position="644"/>
    </location>
</feature>
<name>D7CUE7_TRURR</name>
<feature type="domain" description="GGDEF" evidence="4">
    <location>
        <begin position="245"/>
        <end position="378"/>
    </location>
</feature>
<feature type="transmembrane region" description="Helical" evidence="2">
    <location>
        <begin position="21"/>
        <end position="42"/>
    </location>
</feature>
<dbReference type="EMBL" id="CP002049">
    <property type="protein sequence ID" value="ADI15732.1"/>
    <property type="molecule type" value="Genomic_DNA"/>
</dbReference>
<keyword evidence="6" id="KW-1185">Reference proteome</keyword>
<evidence type="ECO:0000259" key="3">
    <source>
        <dbReference type="PROSITE" id="PS50883"/>
    </source>
</evidence>
<dbReference type="InterPro" id="IPR001633">
    <property type="entry name" value="EAL_dom"/>
</dbReference>
<gene>
    <name evidence="5" type="ordered locus">Trad_2626</name>
</gene>
<sequence>MLKNLRLSLPPGEGAPAPKGWRLGLLLALPVPAFALLIGLALEHPSGQATPFDLAVYPALAALLLALDVLLYLRVWSFERVFRVTMGAASAFFIGKLVYILYFLPPTADFFRELSESFFWVPAIYVLSSLLPRIRGGRAVALTCLSSMVAISLVYAVPNLLAGENYGEVYALSQLVLANVTFYVLTQLFSLYMERFIRSQTHAQTMERLAYTDLLTGLPNRLALENELKRLLFADDPLEPHPLPDKLALLFIDIDGFKLVNDTMGHEAGDTLLVLIAQRLRTYSRQGDLLARMSGDEYVLVLHNVRCGDEAVRVAEALKLALDEPFFIEGQVVSVSASIGVSVYPEDALDPAGLLRHADSAMYHVKHAGKNGVKRYHASVDAALEEHKRLERDLRGALGRGELHLCYQPMFHLGSGQLLKAEALLRWRHPTRGWISPAEFVPLAEANGFILTLGEWVLQAAMAQARAWQGGQWPVRLSINVSPLQFAQPNFKETVLAALRDAQFAPQLLELELTESIVMRNPEIVRRNLQELRNEGITVAIDDFGTGYSSLSYLRDFDINTIKIDRSFVRDLSTPRHAPQYALALVEAIVKLAGSLDVELVAEGIESREQFELVRSLGCDVGQGYFFARPLSASEFARLLGREPRQPVTFERVREVLS</sequence>
<dbReference type="SUPFAM" id="SSF55073">
    <property type="entry name" value="Nucleotide cyclase"/>
    <property type="match status" value="1"/>
</dbReference>
<keyword evidence="2" id="KW-1133">Transmembrane helix</keyword>
<dbReference type="Gene3D" id="3.20.20.450">
    <property type="entry name" value="EAL domain"/>
    <property type="match status" value="1"/>
</dbReference>
<dbReference type="InterPro" id="IPR035919">
    <property type="entry name" value="EAL_sf"/>
</dbReference>
<feature type="transmembrane region" description="Helical" evidence="2">
    <location>
        <begin position="139"/>
        <end position="157"/>
    </location>
</feature>
<evidence type="ECO:0000313" key="6">
    <source>
        <dbReference type="Proteomes" id="UP000000379"/>
    </source>
</evidence>
<keyword evidence="2" id="KW-0472">Membrane</keyword>
<dbReference type="PROSITE" id="PS50883">
    <property type="entry name" value="EAL"/>
    <property type="match status" value="1"/>
</dbReference>
<dbReference type="CDD" id="cd01949">
    <property type="entry name" value="GGDEF"/>
    <property type="match status" value="1"/>
</dbReference>
<dbReference type="PROSITE" id="PS50887">
    <property type="entry name" value="GGDEF"/>
    <property type="match status" value="1"/>
</dbReference>
<dbReference type="AlphaFoldDB" id="D7CUE7"/>
<dbReference type="CDD" id="cd01948">
    <property type="entry name" value="EAL"/>
    <property type="match status" value="1"/>
</dbReference>
<reference evidence="5 6" key="2">
    <citation type="journal article" date="2011" name="Stand. Genomic Sci.">
        <title>Complete genome sequence of Truepera radiovictrix type strain (RQ-24).</title>
        <authorList>
            <person name="Ivanova N."/>
            <person name="Rohde C."/>
            <person name="Munk C."/>
            <person name="Nolan M."/>
            <person name="Lucas S."/>
            <person name="Del Rio T.G."/>
            <person name="Tice H."/>
            <person name="Deshpande S."/>
            <person name="Cheng J.F."/>
            <person name="Tapia R."/>
            <person name="Han C."/>
            <person name="Goodwin L."/>
            <person name="Pitluck S."/>
            <person name="Liolios K."/>
            <person name="Mavromatis K."/>
            <person name="Mikhailova N."/>
            <person name="Pati A."/>
            <person name="Chen A."/>
            <person name="Palaniappan K."/>
            <person name="Land M."/>
            <person name="Hauser L."/>
            <person name="Chang Y.J."/>
            <person name="Jeffries C.D."/>
            <person name="Brambilla E."/>
            <person name="Rohde M."/>
            <person name="Goker M."/>
            <person name="Tindall B.J."/>
            <person name="Woyke T."/>
            <person name="Bristow J."/>
            <person name="Eisen J.A."/>
            <person name="Markowitz V."/>
            <person name="Hugenholtz P."/>
            <person name="Kyrpides N.C."/>
            <person name="Klenk H.P."/>
            <person name="Lapidus A."/>
        </authorList>
    </citation>
    <scope>NUCLEOTIDE SEQUENCE [LARGE SCALE GENOMIC DNA]</scope>
    <source>
        <strain evidence="6">DSM 17093 / CIP 108686 / LMG 22925 / RQ-24</strain>
    </source>
</reference>
<dbReference type="InterPro" id="IPR000160">
    <property type="entry name" value="GGDEF_dom"/>
</dbReference>
<protein>
    <submittedName>
        <fullName evidence="5">Diguanylate cyclase/phosphodiesterase</fullName>
    </submittedName>
</protein>
<dbReference type="Pfam" id="PF00990">
    <property type="entry name" value="GGDEF"/>
    <property type="match status" value="1"/>
</dbReference>
<dbReference type="RefSeq" id="WP_013179093.1">
    <property type="nucleotide sequence ID" value="NC_014221.1"/>
</dbReference>
<feature type="transmembrane region" description="Helical" evidence="2">
    <location>
        <begin position="54"/>
        <end position="73"/>
    </location>
</feature>
<dbReference type="PANTHER" id="PTHR44757">
    <property type="entry name" value="DIGUANYLATE CYCLASE DGCP"/>
    <property type="match status" value="1"/>
</dbReference>
<dbReference type="OrthoDB" id="9759607at2"/>
<keyword evidence="1" id="KW-0175">Coiled coil</keyword>
<accession>D7CUE7</accession>
<dbReference type="InterPro" id="IPR029787">
    <property type="entry name" value="Nucleotide_cyclase"/>
</dbReference>
<organism evidence="5 6">
    <name type="scientific">Truepera radiovictrix (strain DSM 17093 / CIP 108686 / LMG 22925 / RQ-24)</name>
    <dbReference type="NCBI Taxonomy" id="649638"/>
    <lineage>
        <taxon>Bacteria</taxon>
        <taxon>Thermotogati</taxon>
        <taxon>Deinococcota</taxon>
        <taxon>Deinococci</taxon>
        <taxon>Trueperales</taxon>
        <taxon>Trueperaceae</taxon>
        <taxon>Truepera</taxon>
    </lineage>
</organism>
<dbReference type="InterPro" id="IPR052155">
    <property type="entry name" value="Biofilm_reg_signaling"/>
</dbReference>
<reference evidence="6" key="1">
    <citation type="submission" date="2010-05" db="EMBL/GenBank/DDBJ databases">
        <title>The complete genome of Truepera radiovictris DSM 17093.</title>
        <authorList>
            <consortium name="US DOE Joint Genome Institute (JGI-PGF)"/>
            <person name="Lucas S."/>
            <person name="Copeland A."/>
            <person name="Lapidus A."/>
            <person name="Glavina del Rio T."/>
            <person name="Dalin E."/>
            <person name="Tice H."/>
            <person name="Bruce D."/>
            <person name="Goodwin L."/>
            <person name="Pitluck S."/>
            <person name="Kyrpides N."/>
            <person name="Mavromatis K."/>
            <person name="Ovchinnikova G."/>
            <person name="Munk A.C."/>
            <person name="Detter J.C."/>
            <person name="Han C."/>
            <person name="Tapia R."/>
            <person name="Land M."/>
            <person name="Hauser L."/>
            <person name="Markowitz V."/>
            <person name="Cheng J.-F."/>
            <person name="Hugenholtz P."/>
            <person name="Woyke T."/>
            <person name="Wu D."/>
            <person name="Tindall B."/>
            <person name="Pomrenke H.G."/>
            <person name="Brambilla E."/>
            <person name="Klenk H.-P."/>
            <person name="Eisen J.A."/>
        </authorList>
    </citation>
    <scope>NUCLEOTIDE SEQUENCE [LARGE SCALE GENOMIC DNA]</scope>
    <source>
        <strain evidence="6">DSM 17093 / CIP 108686 / LMG 22925 / RQ-24</strain>
    </source>
</reference>
<dbReference type="Proteomes" id="UP000000379">
    <property type="component" value="Chromosome"/>
</dbReference>
<dbReference type="NCBIfam" id="TIGR00254">
    <property type="entry name" value="GGDEF"/>
    <property type="match status" value="1"/>
</dbReference>
<feature type="transmembrane region" description="Helical" evidence="2">
    <location>
        <begin position="169"/>
        <end position="192"/>
    </location>
</feature>
<dbReference type="Gene3D" id="3.30.70.270">
    <property type="match status" value="1"/>
</dbReference>
<evidence type="ECO:0000256" key="2">
    <source>
        <dbReference type="SAM" id="Phobius"/>
    </source>
</evidence>
<dbReference type="SUPFAM" id="SSF141868">
    <property type="entry name" value="EAL domain-like"/>
    <property type="match status" value="1"/>
</dbReference>
<keyword evidence="2" id="KW-0812">Transmembrane</keyword>
<dbReference type="HOGENOM" id="CLU_000445_70_50_0"/>
<evidence type="ECO:0000259" key="4">
    <source>
        <dbReference type="PROSITE" id="PS50887"/>
    </source>
</evidence>
<dbReference type="SMART" id="SM00052">
    <property type="entry name" value="EAL"/>
    <property type="match status" value="1"/>
</dbReference>
<evidence type="ECO:0000313" key="5">
    <source>
        <dbReference type="EMBL" id="ADI15732.1"/>
    </source>
</evidence>
<dbReference type="STRING" id="649638.Trad_2626"/>
<proteinExistence type="predicted"/>
<dbReference type="PANTHER" id="PTHR44757:SF2">
    <property type="entry name" value="BIOFILM ARCHITECTURE MAINTENANCE PROTEIN MBAA"/>
    <property type="match status" value="1"/>
</dbReference>
<dbReference type="InterPro" id="IPR043128">
    <property type="entry name" value="Rev_trsase/Diguanyl_cyclase"/>
</dbReference>
<evidence type="ECO:0000256" key="1">
    <source>
        <dbReference type="SAM" id="Coils"/>
    </source>
</evidence>
<feature type="coiled-coil region" evidence="1">
    <location>
        <begin position="373"/>
        <end position="400"/>
    </location>
</feature>
<dbReference type="eggNOG" id="COG5001">
    <property type="taxonomic scope" value="Bacteria"/>
</dbReference>